<dbReference type="EMBL" id="BOOP01000025">
    <property type="protein sequence ID" value="GII40428.1"/>
    <property type="molecule type" value="Genomic_DNA"/>
</dbReference>
<dbReference type="CDD" id="cd00090">
    <property type="entry name" value="HTH_ARSR"/>
    <property type="match status" value="1"/>
</dbReference>
<dbReference type="RefSeq" id="WP_239117041.1">
    <property type="nucleotide sequence ID" value="NZ_BAABHI010000026.1"/>
</dbReference>
<dbReference type="InterPro" id="IPR036390">
    <property type="entry name" value="WH_DNA-bd_sf"/>
</dbReference>
<reference evidence="2 3" key="1">
    <citation type="submission" date="2021-01" db="EMBL/GenBank/DDBJ databases">
        <title>Whole genome shotgun sequence of Planotetraspora phitsanulokensis NBRC 104273.</title>
        <authorList>
            <person name="Komaki H."/>
            <person name="Tamura T."/>
        </authorList>
    </citation>
    <scope>NUCLEOTIDE SEQUENCE [LARGE SCALE GENOMIC DNA]</scope>
    <source>
        <strain evidence="2 3">NBRC 104273</strain>
    </source>
</reference>
<feature type="domain" description="HTH marR-type" evidence="1">
    <location>
        <begin position="27"/>
        <end position="77"/>
    </location>
</feature>
<accession>A0A8J3XL89</accession>
<keyword evidence="3" id="KW-1185">Reference proteome</keyword>
<evidence type="ECO:0000313" key="2">
    <source>
        <dbReference type="EMBL" id="GII40428.1"/>
    </source>
</evidence>
<evidence type="ECO:0000313" key="3">
    <source>
        <dbReference type="Proteomes" id="UP000622547"/>
    </source>
</evidence>
<dbReference type="Gene3D" id="1.10.10.10">
    <property type="entry name" value="Winged helix-like DNA-binding domain superfamily/Winged helix DNA-binding domain"/>
    <property type="match status" value="1"/>
</dbReference>
<sequence>MLLAERCDMAADSPDARSSSWTFLTHHARVLLEIARDPEARLRDIADAIGITERAVQGIVTDLREAGYLTRSKVGRRNRYEINPDQRFRYPTEADLPIGVLLDLFAEHDLEARPLSPSTTT</sequence>
<dbReference type="GO" id="GO:0003700">
    <property type="term" value="F:DNA-binding transcription factor activity"/>
    <property type="evidence" value="ECO:0007669"/>
    <property type="project" value="InterPro"/>
</dbReference>
<dbReference type="InterPro" id="IPR000835">
    <property type="entry name" value="HTH_MarR-typ"/>
</dbReference>
<dbReference type="AlphaFoldDB" id="A0A8J3XL89"/>
<name>A0A8J3XL89_9ACTN</name>
<dbReference type="Proteomes" id="UP000622547">
    <property type="component" value="Unassembled WGS sequence"/>
</dbReference>
<proteinExistence type="predicted"/>
<dbReference type="InterPro" id="IPR036388">
    <property type="entry name" value="WH-like_DNA-bd_sf"/>
</dbReference>
<comment type="caution">
    <text evidence="2">The sequence shown here is derived from an EMBL/GenBank/DDBJ whole genome shotgun (WGS) entry which is preliminary data.</text>
</comment>
<organism evidence="2 3">
    <name type="scientific">Planotetraspora phitsanulokensis</name>
    <dbReference type="NCBI Taxonomy" id="575192"/>
    <lineage>
        <taxon>Bacteria</taxon>
        <taxon>Bacillati</taxon>
        <taxon>Actinomycetota</taxon>
        <taxon>Actinomycetes</taxon>
        <taxon>Streptosporangiales</taxon>
        <taxon>Streptosporangiaceae</taxon>
        <taxon>Planotetraspora</taxon>
    </lineage>
</organism>
<protein>
    <recommendedName>
        <fullName evidence="1">HTH marR-type domain-containing protein</fullName>
    </recommendedName>
</protein>
<dbReference type="Pfam" id="PF12802">
    <property type="entry name" value="MarR_2"/>
    <property type="match status" value="1"/>
</dbReference>
<dbReference type="SUPFAM" id="SSF46785">
    <property type="entry name" value="Winged helix' DNA-binding domain"/>
    <property type="match status" value="1"/>
</dbReference>
<gene>
    <name evidence="2" type="ORF">Pph01_54310</name>
</gene>
<evidence type="ECO:0000259" key="1">
    <source>
        <dbReference type="Pfam" id="PF12802"/>
    </source>
</evidence>
<dbReference type="InterPro" id="IPR011991">
    <property type="entry name" value="ArsR-like_HTH"/>
</dbReference>